<dbReference type="Gene3D" id="1.10.3210.10">
    <property type="entry name" value="Hypothetical protein af1432"/>
    <property type="match status" value="1"/>
</dbReference>
<dbReference type="InterPro" id="IPR017670">
    <property type="entry name" value="Phosphonate_degrad-assoc"/>
</dbReference>
<gene>
    <name evidence="2" type="ORF">CKO45_09915</name>
</gene>
<evidence type="ECO:0000313" key="3">
    <source>
        <dbReference type="Proteomes" id="UP000697995"/>
    </source>
</evidence>
<dbReference type="Pfam" id="PF01966">
    <property type="entry name" value="HD"/>
    <property type="match status" value="1"/>
</dbReference>
<dbReference type="PANTHER" id="PTHR40202:SF1">
    <property type="entry name" value="HD DOMAIN-CONTAINING PROTEIN"/>
    <property type="match status" value="1"/>
</dbReference>
<dbReference type="NCBIfam" id="TIGR03276">
    <property type="entry name" value="Phn-HD"/>
    <property type="match status" value="1"/>
</dbReference>
<dbReference type="PANTHER" id="PTHR40202">
    <property type="match status" value="1"/>
</dbReference>
<dbReference type="InterPro" id="IPR052567">
    <property type="entry name" value="OP_Dioxygenase"/>
</dbReference>
<dbReference type="RefSeq" id="WP_133223499.1">
    <property type="nucleotide sequence ID" value="NZ_NRSG01000056.1"/>
</dbReference>
<dbReference type="CDD" id="cd00077">
    <property type="entry name" value="HDc"/>
    <property type="match status" value="1"/>
</dbReference>
<protein>
    <recommendedName>
        <fullName evidence="1">HD domain-containing protein</fullName>
    </recommendedName>
</protein>
<organism evidence="2 3">
    <name type="scientific">Paracraurococcus ruber</name>
    <dbReference type="NCBI Taxonomy" id="77675"/>
    <lineage>
        <taxon>Bacteria</taxon>
        <taxon>Pseudomonadati</taxon>
        <taxon>Pseudomonadota</taxon>
        <taxon>Alphaproteobacteria</taxon>
        <taxon>Acetobacterales</taxon>
        <taxon>Roseomonadaceae</taxon>
        <taxon>Paracraurococcus</taxon>
    </lineage>
</organism>
<dbReference type="SUPFAM" id="SSF109604">
    <property type="entry name" value="HD-domain/PDEase-like"/>
    <property type="match status" value="1"/>
</dbReference>
<reference evidence="2 3" key="1">
    <citation type="journal article" date="2020" name="Microorganisms">
        <title>Osmotic Adaptation and Compatible Solute Biosynthesis of Phototrophic Bacteria as Revealed from Genome Analyses.</title>
        <authorList>
            <person name="Imhoff J.F."/>
            <person name="Rahn T."/>
            <person name="Kunzel S."/>
            <person name="Keller A."/>
            <person name="Neulinger S.C."/>
        </authorList>
    </citation>
    <scope>NUCLEOTIDE SEQUENCE [LARGE SCALE GENOMIC DNA]</scope>
    <source>
        <strain evidence="2 3">DSM 15382</strain>
    </source>
</reference>
<name>A0ABS1CW64_9PROT</name>
<evidence type="ECO:0000259" key="1">
    <source>
        <dbReference type="Pfam" id="PF01966"/>
    </source>
</evidence>
<evidence type="ECO:0000313" key="2">
    <source>
        <dbReference type="EMBL" id="MBK1658546.1"/>
    </source>
</evidence>
<dbReference type="EMBL" id="NRSG01000056">
    <property type="protein sequence ID" value="MBK1658546.1"/>
    <property type="molecule type" value="Genomic_DNA"/>
</dbReference>
<dbReference type="InterPro" id="IPR006674">
    <property type="entry name" value="HD_domain"/>
</dbReference>
<sequence>MTQTTGILAEIRHLLEQKANGRYGLSLINQQQHALQGAWLAEREGRGDAMVVAALLHDIGHMVHDLGENPADAGIDDRHEELGHAWLQAHFGPEVTEPVRLHVAAKRYLCAVEPDYFARLSTDSVKSLALQGGPMSAAEVAAFEALPQHREAVQLRRYDEQAKVKGLETPPVAHFLPAVARCLTGSAGERGSRDV</sequence>
<keyword evidence="3" id="KW-1185">Reference proteome</keyword>
<dbReference type="InterPro" id="IPR003607">
    <property type="entry name" value="HD/PDEase_dom"/>
</dbReference>
<feature type="domain" description="HD" evidence="1">
    <location>
        <begin position="34"/>
        <end position="96"/>
    </location>
</feature>
<proteinExistence type="predicted"/>
<comment type="caution">
    <text evidence="2">The sequence shown here is derived from an EMBL/GenBank/DDBJ whole genome shotgun (WGS) entry which is preliminary data.</text>
</comment>
<accession>A0ABS1CW64</accession>
<dbReference type="Proteomes" id="UP000697995">
    <property type="component" value="Unassembled WGS sequence"/>
</dbReference>